<dbReference type="InterPro" id="IPR009100">
    <property type="entry name" value="AcylCoA_DH/oxidase_NM_dom_sf"/>
</dbReference>
<dbReference type="GO" id="GO:0050660">
    <property type="term" value="F:flavin adenine dinucleotide binding"/>
    <property type="evidence" value="ECO:0007669"/>
    <property type="project" value="InterPro"/>
</dbReference>
<proteinExistence type="inferred from homology"/>
<dbReference type="InterPro" id="IPR037069">
    <property type="entry name" value="AcylCoA_DH/ox_N_sf"/>
</dbReference>
<keyword evidence="3" id="KW-0285">Flavoprotein</keyword>
<dbReference type="PANTHER" id="PTHR43884:SF20">
    <property type="entry name" value="ACYL-COA DEHYDROGENASE FADE28"/>
    <property type="match status" value="1"/>
</dbReference>
<dbReference type="InterPro" id="IPR013786">
    <property type="entry name" value="AcylCoA_DH/ox_N"/>
</dbReference>
<name>A0A2N0Z9E1_9BACI</name>
<dbReference type="Gene3D" id="1.10.540.10">
    <property type="entry name" value="Acyl-CoA dehydrogenase/oxidase, N-terminal domain"/>
    <property type="match status" value="1"/>
</dbReference>
<reference evidence="8 9" key="1">
    <citation type="journal article" date="2010" name="Int. J. Syst. Evol. Microbiol.">
        <title>Bacillus horneckiae sp. nov., isolated from a spacecraft-assembly clean room.</title>
        <authorList>
            <person name="Vaishampayan P."/>
            <person name="Probst A."/>
            <person name="Krishnamurthi S."/>
            <person name="Ghosh S."/>
            <person name="Osman S."/>
            <person name="McDowall A."/>
            <person name="Ruckmani A."/>
            <person name="Mayilraj S."/>
            <person name="Venkateswaran K."/>
        </authorList>
    </citation>
    <scope>NUCLEOTIDE SEQUENCE [LARGE SCALE GENOMIC DNA]</scope>
    <source>
        <strain evidence="9">1PO1SC</strain>
    </source>
</reference>
<dbReference type="InterPro" id="IPR036250">
    <property type="entry name" value="AcylCo_DH-like_C"/>
</dbReference>
<keyword evidence="9" id="KW-1185">Reference proteome</keyword>
<keyword evidence="4" id="KW-0274">FAD</keyword>
<evidence type="ECO:0000313" key="9">
    <source>
        <dbReference type="Proteomes" id="UP000233343"/>
    </source>
</evidence>
<comment type="similarity">
    <text evidence="2">Belongs to the acyl-CoA dehydrogenase family.</text>
</comment>
<evidence type="ECO:0000256" key="5">
    <source>
        <dbReference type="ARBA" id="ARBA00023002"/>
    </source>
</evidence>
<evidence type="ECO:0000256" key="3">
    <source>
        <dbReference type="ARBA" id="ARBA00022630"/>
    </source>
</evidence>
<protein>
    <submittedName>
        <fullName evidence="8">Acyl-CoA dehydrogenase</fullName>
    </submittedName>
</protein>
<evidence type="ECO:0000256" key="4">
    <source>
        <dbReference type="ARBA" id="ARBA00022827"/>
    </source>
</evidence>
<evidence type="ECO:0000259" key="7">
    <source>
        <dbReference type="Pfam" id="PF02771"/>
    </source>
</evidence>
<evidence type="ECO:0000313" key="8">
    <source>
        <dbReference type="EMBL" id="PKG26109.1"/>
    </source>
</evidence>
<gene>
    <name evidence="8" type="ORF">CWS20_25660</name>
</gene>
<dbReference type="Proteomes" id="UP000233343">
    <property type="component" value="Unassembled WGS sequence"/>
</dbReference>
<dbReference type="PANTHER" id="PTHR43884">
    <property type="entry name" value="ACYL-COA DEHYDROGENASE"/>
    <property type="match status" value="1"/>
</dbReference>
<dbReference type="SUPFAM" id="SSF56645">
    <property type="entry name" value="Acyl-CoA dehydrogenase NM domain-like"/>
    <property type="match status" value="1"/>
</dbReference>
<evidence type="ECO:0000259" key="6">
    <source>
        <dbReference type="Pfam" id="PF00441"/>
    </source>
</evidence>
<dbReference type="Gene3D" id="1.20.140.10">
    <property type="entry name" value="Butyryl-CoA Dehydrogenase, subunit A, domain 3"/>
    <property type="match status" value="1"/>
</dbReference>
<feature type="domain" description="Acyl-CoA dehydrogenase/oxidase C-terminal" evidence="6">
    <location>
        <begin position="204"/>
        <end position="317"/>
    </location>
</feature>
<dbReference type="RefSeq" id="WP_066197751.1">
    <property type="nucleotide sequence ID" value="NZ_JAFDQP010000004.1"/>
</dbReference>
<dbReference type="SUPFAM" id="SSF47203">
    <property type="entry name" value="Acyl-CoA dehydrogenase C-terminal domain-like"/>
    <property type="match status" value="1"/>
</dbReference>
<accession>A0A2N0Z9E1</accession>
<dbReference type="Pfam" id="PF02771">
    <property type="entry name" value="Acyl-CoA_dh_N"/>
    <property type="match status" value="1"/>
</dbReference>
<evidence type="ECO:0000256" key="2">
    <source>
        <dbReference type="ARBA" id="ARBA00009347"/>
    </source>
</evidence>
<comment type="cofactor">
    <cofactor evidence="1">
        <name>FAD</name>
        <dbReference type="ChEBI" id="CHEBI:57692"/>
    </cofactor>
</comment>
<evidence type="ECO:0000256" key="1">
    <source>
        <dbReference type="ARBA" id="ARBA00001974"/>
    </source>
</evidence>
<organism evidence="8 9">
    <name type="scientific">Cytobacillus horneckiae</name>
    <dbReference type="NCBI Taxonomy" id="549687"/>
    <lineage>
        <taxon>Bacteria</taxon>
        <taxon>Bacillati</taxon>
        <taxon>Bacillota</taxon>
        <taxon>Bacilli</taxon>
        <taxon>Bacillales</taxon>
        <taxon>Bacillaceae</taxon>
        <taxon>Cytobacillus</taxon>
    </lineage>
</organism>
<feature type="domain" description="Acyl-CoA dehydrogenase/oxidase N-terminal" evidence="7">
    <location>
        <begin position="6"/>
        <end position="78"/>
    </location>
</feature>
<comment type="caution">
    <text evidence="8">The sequence shown here is derived from an EMBL/GenBank/DDBJ whole genome shotgun (WGS) entry which is preliminary data.</text>
</comment>
<keyword evidence="5" id="KW-0560">Oxidoreductase</keyword>
<dbReference type="InterPro" id="IPR009075">
    <property type="entry name" value="AcylCo_DH/oxidase_C"/>
</dbReference>
<dbReference type="Pfam" id="PF00441">
    <property type="entry name" value="Acyl-CoA_dh_1"/>
    <property type="match status" value="1"/>
</dbReference>
<dbReference type="GO" id="GO:0003995">
    <property type="term" value="F:acyl-CoA dehydrogenase activity"/>
    <property type="evidence" value="ECO:0007669"/>
    <property type="project" value="TreeGrafter"/>
</dbReference>
<dbReference type="AlphaFoldDB" id="A0A2N0Z9E1"/>
<dbReference type="EMBL" id="PISD01000077">
    <property type="protein sequence ID" value="PKG26109.1"/>
    <property type="molecule type" value="Genomic_DNA"/>
</dbReference>
<sequence length="361" mass="39754">MSDMLDMIIESSNRIFKDNCTKQLLDDAEDGNFAIDLWNIIAESGLSSIALPENKGGAGGDFIDAFNILKLAGKYGLPLPLAETLIAKWLGTELGFTFSNEPVTFSIQKDDNISFKMTGDGYSIAGEAKDVPWASAAKHILLLGKSNEKDVIAFVPLDNAKIIKGKNLAAEPRDHVIFPNILANGLSLREVNCIDISEKSIHLLALAKSAMIAGAAEKVLALSLFYANERQQFGRSLHRFQSIQQHIAVLTGETTACLTAANSAIYALQGGRYEKEIPLAKMKLSESAGVIAMAAHQLHGAIGMTYEHMLHHMTRRLWSWRDEAGNEAYWGKKLTKLIMKDKDSSLWEILTNDKQFTKVEE</sequence>